<evidence type="ECO:0000313" key="2">
    <source>
        <dbReference type="EMBL" id="MBB5316482.1"/>
    </source>
</evidence>
<keyword evidence="1" id="KW-0732">Signal</keyword>
<dbReference type="AlphaFoldDB" id="A0A7W8MQQ4"/>
<evidence type="ECO:0000313" key="3">
    <source>
        <dbReference type="Proteomes" id="UP000568106"/>
    </source>
</evidence>
<dbReference type="InterPro" id="IPR011050">
    <property type="entry name" value="Pectin_lyase_fold/virulence"/>
</dbReference>
<organism evidence="2 3">
    <name type="scientific">Tunturiibacter empetritectus</name>
    <dbReference type="NCBI Taxonomy" id="3069691"/>
    <lineage>
        <taxon>Bacteria</taxon>
        <taxon>Pseudomonadati</taxon>
        <taxon>Acidobacteriota</taxon>
        <taxon>Terriglobia</taxon>
        <taxon>Terriglobales</taxon>
        <taxon>Acidobacteriaceae</taxon>
        <taxon>Tunturiibacter</taxon>
    </lineage>
</organism>
<keyword evidence="3" id="KW-1185">Reference proteome</keyword>
<evidence type="ECO:0000256" key="1">
    <source>
        <dbReference type="SAM" id="SignalP"/>
    </source>
</evidence>
<feature type="chain" id="PRO_5030860126" description="Adenylyl cyclase" evidence="1">
    <location>
        <begin position="36"/>
        <end position="611"/>
    </location>
</feature>
<dbReference type="InterPro" id="IPR012334">
    <property type="entry name" value="Pectin_lyas_fold"/>
</dbReference>
<comment type="caution">
    <text evidence="2">The sequence shown here is derived from an EMBL/GenBank/DDBJ whole genome shotgun (WGS) entry which is preliminary data.</text>
</comment>
<dbReference type="Proteomes" id="UP000568106">
    <property type="component" value="Unassembled WGS sequence"/>
</dbReference>
<name>A0A7W8MQQ4_9BACT</name>
<feature type="signal peptide" evidence="1">
    <location>
        <begin position="1"/>
        <end position="35"/>
    </location>
</feature>
<dbReference type="Gene3D" id="2.160.20.10">
    <property type="entry name" value="Single-stranded right-handed beta-helix, Pectin lyase-like"/>
    <property type="match status" value="1"/>
</dbReference>
<gene>
    <name evidence="2" type="ORF">HDF09_001132</name>
</gene>
<protein>
    <recommendedName>
        <fullName evidence="4">Adenylyl cyclase</fullName>
    </recommendedName>
</protein>
<dbReference type="SUPFAM" id="SSF51126">
    <property type="entry name" value="Pectin lyase-like"/>
    <property type="match status" value="1"/>
</dbReference>
<dbReference type="InterPro" id="IPR059186">
    <property type="entry name" value="SACTE_4363"/>
</dbReference>
<dbReference type="EMBL" id="JACHDY010000001">
    <property type="protein sequence ID" value="MBB5316482.1"/>
    <property type="molecule type" value="Genomic_DNA"/>
</dbReference>
<sequence>MRYRASKSIPAKPAFARLVGTLLLAAGALTSSAVAQNTSDLGPNVYIFDPSMSTSQIQATVDSIASQQTGNQFGTQRYALLFKPGVYGSPATPLNFTVGFYTEVAGLGASPDDVVINGSVDVYNQCFGPNNCIALDNFWRSLSNLAINVNTPNFGCYSGEFWAVSQAAPMRRVHITGNSTLMDYCTPPSFASGGFIADSQTGSIVNGSQQQFYVRNSNIGTWSNGVWNQVFSGVTGAPAQSYPNPTYTTLPSTPVSREKPFLYFDSNGKYKVFVPTLQKNSSGISWSNGSAPGQSRSINNFFIANPSTNVEEINLALLFGKSLILTPGVYQLRDTIRVLYPNTVVLGLGFATLVPQTGRPALTVTDVDGVRIAGLIVDAGPINSDALVQLGSSRLRSLDNRFGINLFRDHSSNPSSLSDVFFRIGGAATGSATTSLEINSNDVLLDDIWAWRADHGTGVGWIVNTADHGLVVNGDNVTATGLFVEHYQKEQVLWNGNGGETIFYQSELPYDPPSQSAWTDGTANGYPSYVVSNWATTHQAYGLGIYSFFNQGINIIEDNAMTVPNASGVAIHDVGTVWLNGSGQITHVINGQGATVNSSNADTLSPVVLYP</sequence>
<dbReference type="CDD" id="cd23669">
    <property type="entry name" value="GH55_SacteLam55A-like"/>
    <property type="match status" value="1"/>
</dbReference>
<proteinExistence type="predicted"/>
<evidence type="ECO:0008006" key="4">
    <source>
        <dbReference type="Google" id="ProtNLM"/>
    </source>
</evidence>
<accession>A0A7W8MQQ4</accession>
<reference evidence="2" key="1">
    <citation type="submission" date="2020-08" db="EMBL/GenBank/DDBJ databases">
        <title>Genomic Encyclopedia of Type Strains, Phase IV (KMG-V): Genome sequencing to study the core and pangenomes of soil and plant-associated prokaryotes.</title>
        <authorList>
            <person name="Whitman W."/>
        </authorList>
    </citation>
    <scope>NUCLEOTIDE SEQUENCE [LARGE SCALE GENOMIC DNA]</scope>
    <source>
        <strain evidence="2">M8UP27</strain>
    </source>
</reference>